<keyword evidence="2" id="KW-1185">Reference proteome</keyword>
<dbReference type="HOGENOM" id="CLU_2799422_0_0_1"/>
<dbReference type="EnsemblProtists" id="HpaT800721">
    <property type="protein sequence ID" value="HpaP800721"/>
    <property type="gene ID" value="HpaG800721"/>
</dbReference>
<organism evidence="1 2">
    <name type="scientific">Hyaloperonospora arabidopsidis (strain Emoy2)</name>
    <name type="common">Downy mildew agent</name>
    <name type="synonym">Peronospora arabidopsidis</name>
    <dbReference type="NCBI Taxonomy" id="559515"/>
    <lineage>
        <taxon>Eukaryota</taxon>
        <taxon>Sar</taxon>
        <taxon>Stramenopiles</taxon>
        <taxon>Oomycota</taxon>
        <taxon>Peronosporomycetes</taxon>
        <taxon>Peronosporales</taxon>
        <taxon>Peronosporaceae</taxon>
        <taxon>Hyaloperonospora</taxon>
    </lineage>
</organism>
<evidence type="ECO:0000313" key="1">
    <source>
        <dbReference type="EnsemblProtists" id="HpaP800721"/>
    </source>
</evidence>
<dbReference type="VEuPathDB" id="FungiDB:HpaG800721"/>
<accession>M4B373</accession>
<reference evidence="1" key="2">
    <citation type="submission" date="2015-06" db="UniProtKB">
        <authorList>
            <consortium name="EnsemblProtists"/>
        </authorList>
    </citation>
    <scope>IDENTIFICATION</scope>
    <source>
        <strain evidence="1">Emoy2</strain>
    </source>
</reference>
<name>M4B373_HYAAE</name>
<reference evidence="2" key="1">
    <citation type="journal article" date="2010" name="Science">
        <title>Signatures of adaptation to obligate biotrophy in the Hyaloperonospora arabidopsidis genome.</title>
        <authorList>
            <person name="Baxter L."/>
            <person name="Tripathy S."/>
            <person name="Ishaque N."/>
            <person name="Boot N."/>
            <person name="Cabral A."/>
            <person name="Kemen E."/>
            <person name="Thines M."/>
            <person name="Ah-Fong A."/>
            <person name="Anderson R."/>
            <person name="Badejoko W."/>
            <person name="Bittner-Eddy P."/>
            <person name="Boore J.L."/>
            <person name="Chibucos M.C."/>
            <person name="Coates M."/>
            <person name="Dehal P."/>
            <person name="Delehaunty K."/>
            <person name="Dong S."/>
            <person name="Downton P."/>
            <person name="Dumas B."/>
            <person name="Fabro G."/>
            <person name="Fronick C."/>
            <person name="Fuerstenberg S.I."/>
            <person name="Fulton L."/>
            <person name="Gaulin E."/>
            <person name="Govers F."/>
            <person name="Hughes L."/>
            <person name="Humphray S."/>
            <person name="Jiang R.H."/>
            <person name="Judelson H."/>
            <person name="Kamoun S."/>
            <person name="Kyung K."/>
            <person name="Meijer H."/>
            <person name="Minx P."/>
            <person name="Morris P."/>
            <person name="Nelson J."/>
            <person name="Phuntumart V."/>
            <person name="Qutob D."/>
            <person name="Rehmany A."/>
            <person name="Rougon-Cardoso A."/>
            <person name="Ryden P."/>
            <person name="Torto-Alalibo T."/>
            <person name="Studholme D."/>
            <person name="Wang Y."/>
            <person name="Win J."/>
            <person name="Wood J."/>
            <person name="Clifton S.W."/>
            <person name="Rogers J."/>
            <person name="Van den Ackerveken G."/>
            <person name="Jones J.D."/>
            <person name="McDowell J.M."/>
            <person name="Beynon J."/>
            <person name="Tyler B.M."/>
        </authorList>
    </citation>
    <scope>NUCLEOTIDE SEQUENCE [LARGE SCALE GENOMIC DNA]</scope>
    <source>
        <strain evidence="2">Emoy2</strain>
    </source>
</reference>
<protein>
    <submittedName>
        <fullName evidence="1">Uncharacterized protein</fullName>
    </submittedName>
</protein>
<dbReference type="EMBL" id="JH598094">
    <property type="status" value="NOT_ANNOTATED_CDS"/>
    <property type="molecule type" value="Genomic_DNA"/>
</dbReference>
<dbReference type="InParanoid" id="M4B373"/>
<sequence length="68" mass="7804">MERRACPNPVRRAQTIPFWRQLLVIHRTIMACFDFLRAGPSGSAVEIQVIVLLFEARDLTPCVGPPRW</sequence>
<proteinExistence type="predicted"/>
<dbReference type="Proteomes" id="UP000011713">
    <property type="component" value="Unassembled WGS sequence"/>
</dbReference>
<evidence type="ECO:0000313" key="2">
    <source>
        <dbReference type="Proteomes" id="UP000011713"/>
    </source>
</evidence>
<dbReference type="AlphaFoldDB" id="M4B373"/>